<evidence type="ECO:0000256" key="1">
    <source>
        <dbReference type="SAM" id="MobiDB-lite"/>
    </source>
</evidence>
<dbReference type="OrthoDB" id="430042at2759"/>
<dbReference type="Proteomes" id="UP000604046">
    <property type="component" value="Unassembled WGS sequence"/>
</dbReference>
<feature type="region of interest" description="Disordered" evidence="1">
    <location>
        <begin position="339"/>
        <end position="375"/>
    </location>
</feature>
<comment type="caution">
    <text evidence="3">The sequence shown here is derived from an EMBL/GenBank/DDBJ whole genome shotgun (WGS) entry which is preliminary data.</text>
</comment>
<reference evidence="3" key="1">
    <citation type="submission" date="2021-02" db="EMBL/GenBank/DDBJ databases">
        <authorList>
            <person name="Dougan E. K."/>
            <person name="Rhodes N."/>
            <person name="Thang M."/>
            <person name="Chan C."/>
        </authorList>
    </citation>
    <scope>NUCLEOTIDE SEQUENCE</scope>
</reference>
<organism evidence="3 4">
    <name type="scientific">Symbiodinium natans</name>
    <dbReference type="NCBI Taxonomy" id="878477"/>
    <lineage>
        <taxon>Eukaryota</taxon>
        <taxon>Sar</taxon>
        <taxon>Alveolata</taxon>
        <taxon>Dinophyceae</taxon>
        <taxon>Suessiales</taxon>
        <taxon>Symbiodiniaceae</taxon>
        <taxon>Symbiodinium</taxon>
    </lineage>
</organism>
<feature type="signal peptide" evidence="2">
    <location>
        <begin position="1"/>
        <end position="22"/>
    </location>
</feature>
<gene>
    <name evidence="3" type="ORF">SNAT2548_LOCUS24483</name>
</gene>
<dbReference type="EMBL" id="CAJNDS010002359">
    <property type="protein sequence ID" value="CAE7448418.1"/>
    <property type="molecule type" value="Genomic_DNA"/>
</dbReference>
<keyword evidence="2" id="KW-0732">Signal</keyword>
<evidence type="ECO:0000256" key="2">
    <source>
        <dbReference type="SAM" id="SignalP"/>
    </source>
</evidence>
<accession>A0A812RR61</accession>
<protein>
    <submittedName>
        <fullName evidence="3">Uncharacterized protein</fullName>
    </submittedName>
</protein>
<dbReference type="AlphaFoldDB" id="A0A812RR61"/>
<feature type="chain" id="PRO_5032288071" evidence="2">
    <location>
        <begin position="23"/>
        <end position="417"/>
    </location>
</feature>
<evidence type="ECO:0000313" key="3">
    <source>
        <dbReference type="EMBL" id="CAE7448418.1"/>
    </source>
</evidence>
<keyword evidence="4" id="KW-1185">Reference proteome</keyword>
<feature type="region of interest" description="Disordered" evidence="1">
    <location>
        <begin position="274"/>
        <end position="299"/>
    </location>
</feature>
<evidence type="ECO:0000313" key="4">
    <source>
        <dbReference type="Proteomes" id="UP000604046"/>
    </source>
</evidence>
<name>A0A812RR61_9DINO</name>
<sequence length="417" mass="43904">MATLAAMSELVWLSAVAKDVLSASAQLLEGQVPCPPTKLAAALQKVQGREDLGLLGDAELRKDFAKALDSPDSGVQEISAQCGPQLVDLFSKVLQDKLQRIRSKAKQWETKLPKAGAASYAAVLEACKDGLPEALRLDWVLWHSVGSSHYPKDVPALPSAVVNERVALLASVGDSPIADFVVRSHVLEHLDKYQSWEASMAASQPKAPSSGVKIPFDASVTKQVTLRRALGQAFPVEVATAASEVDGDYREAIKSLAATARTSAILPKYVAPKEAAGKESGKKRKADSATSGGGLAALHKSTENQEYRWHMLAYAIRPETTLSASPSKGSKAGITKEASAAPLNGTSSQRPQGFAGVWAPTGSAAPPGHTPYSWHHQAEGMKEGFATIWAAKGSECPPGHTPYSWAKALGGTGSTPA</sequence>
<proteinExistence type="predicted"/>